<feature type="transmembrane region" description="Helical" evidence="1">
    <location>
        <begin position="357"/>
        <end position="378"/>
    </location>
</feature>
<keyword evidence="3" id="KW-1185">Reference proteome</keyword>
<evidence type="ECO:0000313" key="2">
    <source>
        <dbReference type="EMBL" id="AFL66432.1"/>
    </source>
</evidence>
<feature type="transmembrane region" description="Helical" evidence="1">
    <location>
        <begin position="216"/>
        <end position="236"/>
    </location>
</feature>
<feature type="transmembrane region" description="Helical" evidence="1">
    <location>
        <begin position="243"/>
        <end position="275"/>
    </location>
</feature>
<sequence length="589" mass="66935" precursor="true">MVKGFKRSLTTIFNIPTSTRFTKVLAVTVFLIAILYSLSIKYYFTELYDPVFYSFLNYLPSSSIIILITFMLAIVLGSIFSDRNRIFYLMLLPSIYVIEVLSNYPNIWARDVYLHGQIWELDISGSINAVSYAYPKEYPGFFLVLYVLYKIGGFSDTRLTNLFILYPSLMFILALLYYLISLRVLRKPLIASIAVIVGFNLVMFDRNELTFTHANTRLFSLVLVLLFSILLLSSYISRKHSNIVLIIITSFALSISHVLFGLIPAIALLTIMVIYGIQKIITNNAIVISSDTLHGRLFLIILAITLTWDFYNYYNFTIATGGKSIISYIYHVMGLELLMTSIAIRESIPLFGVLLRVYYKVLIGVLTLIGAVYVFRSLFIKKQLNAGETVSVGVTLSLVIIFLSTVFSASLGNSINRLLISYPLFITLIVALALNKAIANLLRSPVVKIFISILLVSMTFAHFTLVHEVPITHMITPPLDNAANFVSKYKMYNEVTVTSPFGIYYSFFDPRSKINVIRIDVEDINIIAESLRLAKGIKIIDFRSIVSWSEKYNSLYQGLNEWNTNVIEAIAKQDNLVYSNGLYENMFYR</sequence>
<feature type="transmembrane region" description="Helical" evidence="1">
    <location>
        <begin position="187"/>
        <end position="204"/>
    </location>
</feature>
<organism evidence="2 3">
    <name type="scientific">Desulfurococcus amylolyticus DSM 16532</name>
    <dbReference type="NCBI Taxonomy" id="768672"/>
    <lineage>
        <taxon>Archaea</taxon>
        <taxon>Thermoproteota</taxon>
        <taxon>Thermoprotei</taxon>
        <taxon>Desulfurococcales</taxon>
        <taxon>Desulfurococcaceae</taxon>
        <taxon>Desulfurococcus</taxon>
    </lineage>
</organism>
<reference evidence="2 3" key="1">
    <citation type="journal article" date="2012" name="J. Bacteriol.">
        <title>Complete Genome Sequence of Desulfurococcus fermentans, a Hyperthermophilic Cellulolytic Crenarchaeon Isolated from a Freshwater Hot Spring in Kamchatka, Russia.</title>
        <authorList>
            <person name="Susanti D."/>
            <person name="Johnson E.F."/>
            <person name="Rodriguez J.R."/>
            <person name="Anderson I."/>
            <person name="Perevalova A.A."/>
            <person name="Kyrpides N."/>
            <person name="Lucas S."/>
            <person name="Han J."/>
            <person name="Lapidus A."/>
            <person name="Cheng J.F."/>
            <person name="Goodwin L."/>
            <person name="Pitluck S."/>
            <person name="Mavrommatis K."/>
            <person name="Peters L."/>
            <person name="Land M.L."/>
            <person name="Hauser L."/>
            <person name="Gopalan V."/>
            <person name="Chan P.P."/>
            <person name="Lowe T.M."/>
            <person name="Atomi H."/>
            <person name="Bonch-Osmolovskaya E.A."/>
            <person name="Woyke T."/>
            <person name="Mukhopadhyay B."/>
        </authorList>
    </citation>
    <scope>NUCLEOTIDE SEQUENCE [LARGE SCALE GENOMIC DNA]</scope>
    <source>
        <strain evidence="2 3">DSM 16532</strain>
    </source>
</reference>
<dbReference type="eggNOG" id="arCOG03185">
    <property type="taxonomic scope" value="Archaea"/>
</dbReference>
<dbReference type="HOGENOM" id="CLU_462813_0_0_2"/>
<proteinExistence type="predicted"/>
<keyword evidence="1" id="KW-0812">Transmembrane</keyword>
<accession>I3XR58</accession>
<feature type="transmembrane region" description="Helical" evidence="1">
    <location>
        <begin position="58"/>
        <end position="79"/>
    </location>
</feature>
<feature type="transmembrane region" description="Helical" evidence="1">
    <location>
        <begin position="390"/>
        <end position="409"/>
    </location>
</feature>
<gene>
    <name evidence="2" type="ORF">Desfe_0528</name>
</gene>
<evidence type="ECO:0000313" key="3">
    <source>
        <dbReference type="Proteomes" id="UP000006175"/>
    </source>
</evidence>
<dbReference type="KEGG" id="dfd:Desfe_0528"/>
<protein>
    <submittedName>
        <fullName evidence="2">Uncharacterized protein</fullName>
    </submittedName>
</protein>
<dbReference type="Proteomes" id="UP000006175">
    <property type="component" value="Chromosome"/>
</dbReference>
<evidence type="ECO:0000256" key="1">
    <source>
        <dbReference type="SAM" id="Phobius"/>
    </source>
</evidence>
<feature type="transmembrane region" description="Helical" evidence="1">
    <location>
        <begin position="446"/>
        <end position="465"/>
    </location>
</feature>
<feature type="transmembrane region" description="Helical" evidence="1">
    <location>
        <begin position="86"/>
        <end position="104"/>
    </location>
</feature>
<feature type="transmembrane region" description="Helical" evidence="1">
    <location>
        <begin position="21"/>
        <end position="38"/>
    </location>
</feature>
<dbReference type="EMBL" id="CP003321">
    <property type="protein sequence ID" value="AFL66432.1"/>
    <property type="molecule type" value="Genomic_DNA"/>
</dbReference>
<keyword evidence="1" id="KW-0472">Membrane</keyword>
<feature type="transmembrane region" description="Helical" evidence="1">
    <location>
        <begin position="415"/>
        <end position="434"/>
    </location>
</feature>
<keyword evidence="1" id="KW-1133">Transmembrane helix</keyword>
<feature type="transmembrane region" description="Helical" evidence="1">
    <location>
        <begin position="325"/>
        <end position="345"/>
    </location>
</feature>
<feature type="transmembrane region" description="Helical" evidence="1">
    <location>
        <begin position="295"/>
        <end position="313"/>
    </location>
</feature>
<feature type="transmembrane region" description="Helical" evidence="1">
    <location>
        <begin position="163"/>
        <end position="180"/>
    </location>
</feature>
<dbReference type="AlphaFoldDB" id="I3XR58"/>
<name>I3XR58_DESAM</name>